<dbReference type="Pfam" id="PF00905">
    <property type="entry name" value="Transpeptidase"/>
    <property type="match status" value="1"/>
</dbReference>
<keyword evidence="8" id="KW-0133">Cell shape</keyword>
<dbReference type="InterPro" id="IPR012338">
    <property type="entry name" value="Beta-lactam/transpept-like"/>
</dbReference>
<keyword evidence="4" id="KW-0645">Protease</keyword>
<evidence type="ECO:0000259" key="17">
    <source>
        <dbReference type="Pfam" id="PF00912"/>
    </source>
</evidence>
<evidence type="ECO:0000256" key="13">
    <source>
        <dbReference type="ARBA" id="ARBA00049902"/>
    </source>
</evidence>
<proteinExistence type="inferred from homology"/>
<feature type="transmembrane region" description="Helical" evidence="15">
    <location>
        <begin position="127"/>
        <end position="149"/>
    </location>
</feature>
<dbReference type="SUPFAM" id="SSF56601">
    <property type="entry name" value="beta-lactamase/transpeptidase-like"/>
    <property type="match status" value="1"/>
</dbReference>
<dbReference type="InterPro" id="IPR036950">
    <property type="entry name" value="PBP_transglycosylase"/>
</dbReference>
<feature type="compositionally biased region" description="Low complexity" evidence="14">
    <location>
        <begin position="20"/>
        <end position="40"/>
    </location>
</feature>
<dbReference type="GO" id="GO:0071555">
    <property type="term" value="P:cell wall organization"/>
    <property type="evidence" value="ECO:0007669"/>
    <property type="project" value="UniProtKB-KW"/>
</dbReference>
<evidence type="ECO:0000256" key="1">
    <source>
        <dbReference type="ARBA" id="ARBA00007090"/>
    </source>
</evidence>
<feature type="region of interest" description="Disordered" evidence="14">
    <location>
        <begin position="778"/>
        <end position="893"/>
    </location>
</feature>
<keyword evidence="9" id="KW-0573">Peptidoglycan synthesis</keyword>
<dbReference type="EMBL" id="UHID01000006">
    <property type="protein sequence ID" value="SUP58283.1"/>
    <property type="molecule type" value="Genomic_DNA"/>
</dbReference>
<evidence type="ECO:0000256" key="14">
    <source>
        <dbReference type="SAM" id="MobiDB-lite"/>
    </source>
</evidence>
<protein>
    <submittedName>
        <fullName evidence="18">Penicillin-binding protein</fullName>
    </submittedName>
</protein>
<evidence type="ECO:0000256" key="8">
    <source>
        <dbReference type="ARBA" id="ARBA00022960"/>
    </source>
</evidence>
<dbReference type="GO" id="GO:0008658">
    <property type="term" value="F:penicillin binding"/>
    <property type="evidence" value="ECO:0007669"/>
    <property type="project" value="InterPro"/>
</dbReference>
<evidence type="ECO:0000256" key="15">
    <source>
        <dbReference type="SAM" id="Phobius"/>
    </source>
</evidence>
<comment type="catalytic activity">
    <reaction evidence="13">
        <text>[GlcNAc-(1-&gt;4)-Mur2Ac(oyl-L-Ala-gamma-D-Glu-L-Lys-D-Ala-D-Ala)](n)-di-trans,octa-cis-undecaprenyl diphosphate + beta-D-GlcNAc-(1-&gt;4)-Mur2Ac(oyl-L-Ala-gamma-D-Glu-L-Lys-D-Ala-D-Ala)-di-trans,octa-cis-undecaprenyl diphosphate = [GlcNAc-(1-&gt;4)-Mur2Ac(oyl-L-Ala-gamma-D-Glu-L-Lys-D-Ala-D-Ala)](n+1)-di-trans,octa-cis-undecaprenyl diphosphate + di-trans,octa-cis-undecaprenyl diphosphate + H(+)</text>
        <dbReference type="Rhea" id="RHEA:23708"/>
        <dbReference type="Rhea" id="RHEA-COMP:9602"/>
        <dbReference type="Rhea" id="RHEA-COMP:9603"/>
        <dbReference type="ChEBI" id="CHEBI:15378"/>
        <dbReference type="ChEBI" id="CHEBI:58405"/>
        <dbReference type="ChEBI" id="CHEBI:60033"/>
        <dbReference type="ChEBI" id="CHEBI:78435"/>
        <dbReference type="EC" id="2.4.99.28"/>
    </reaction>
</comment>
<dbReference type="Gene3D" id="3.40.710.10">
    <property type="entry name" value="DD-peptidase/beta-lactamase superfamily"/>
    <property type="match status" value="1"/>
</dbReference>
<dbReference type="SUPFAM" id="SSF53955">
    <property type="entry name" value="Lysozyme-like"/>
    <property type="match status" value="1"/>
</dbReference>
<dbReference type="PANTHER" id="PTHR32282:SF34">
    <property type="entry name" value="PENICILLIN-BINDING PROTEIN 1A"/>
    <property type="match status" value="1"/>
</dbReference>
<keyword evidence="5" id="KW-0328">Glycosyltransferase</keyword>
<dbReference type="GeneID" id="95069987"/>
<keyword evidence="10" id="KW-0511">Multifunctional enzyme</keyword>
<evidence type="ECO:0000256" key="4">
    <source>
        <dbReference type="ARBA" id="ARBA00022670"/>
    </source>
</evidence>
<keyword evidence="11" id="KW-0961">Cell wall biogenesis/degradation</keyword>
<feature type="compositionally biased region" description="Basic and acidic residues" evidence="14">
    <location>
        <begin position="45"/>
        <end position="58"/>
    </location>
</feature>
<dbReference type="Proteomes" id="UP000254150">
    <property type="component" value="Unassembled WGS sequence"/>
</dbReference>
<sequence length="893" mass="96131">MSEHRRKPPQQQGGGRAAARRSQSGRRAAPRGASHAPSASFGSEGEERPYGGRAEARRAAKGGRRRAADHGAGHGAGAGGGRRGGGGGSEGGRGRGRGREPEKKRFIDYPRAGKYGWRRFVPSWKQVTGTCLGFFGLLVATAGIGLAMVDIPDPQRTANVQKNVYYWSDDTQMVIAGGGDKNRQIVDIEEIPQSMQNAVVAAENATFWDDNGVDPMGIARAVVNMAMGGSTQSGSTITQQYVKNTYLSQEQTLKRKITELLISVKVGGIQSKETILAGYLNTAYYGRGAYGIEAAARAYYNKSAIDLDTSESAFLAATLNGPNLYDPAGGQGPGASAKENTERATNRWKFALRRMVEIGELDQSERQEILTKGFPEPDKPKPATNKAGQIGYLTDLADNYIIANTNISRNKLDQGGYKIHTTFDKKKMAALTKAVEKVEKENIDEKKRPETDKYVQFGGASVEPKTGKIKAIYGGSDATVHFTNNADYTGVQVGSTFKPFVLSAAMEYGIRDPDLPPEQTPEQRTIVSPKSIYDGDNKLKVKNYDGTIWHNEKDEEWHQRNDGDESKGDIDLRTAMQFSTNTPYIQLAMDVGLDKVRQTAEAAGIKKDNLPGWRSPSFALGTSAPSAIRLAGAYATFAASGKQAEPYSVESIESKDGEVWNHDEVAKVKQGIPADVADNVTDVLRTVVQEGTGTAAKPVDAQWPTAGKTGTTDGNKSAWFAGYTRQLSTAIGMFRVDDQAKNQKFLEMYGTGGQKSIHGASFPAEIWTEYMLSAMKDKSPQQFPEPSDLGTIVGEPTPTPPPSPTETEEEESPDPSPTTEAPPTSPEPDPTSTCRPLDWECRQNENGGNENGGEENGGSGDPGGGEPTTEQPDPGENEGNENGNPGAWFGSSK</sequence>
<evidence type="ECO:0000256" key="9">
    <source>
        <dbReference type="ARBA" id="ARBA00022984"/>
    </source>
</evidence>
<comment type="similarity">
    <text evidence="2">In the N-terminal section; belongs to the glycosyltransferase 51 family.</text>
</comment>
<keyword evidence="15" id="KW-0472">Membrane</keyword>
<dbReference type="GO" id="GO:0009002">
    <property type="term" value="F:serine-type D-Ala-D-Ala carboxypeptidase activity"/>
    <property type="evidence" value="ECO:0007669"/>
    <property type="project" value="UniProtKB-EC"/>
</dbReference>
<feature type="domain" description="Penicillin-binding protein transpeptidase" evidence="16">
    <location>
        <begin position="552"/>
        <end position="726"/>
    </location>
</feature>
<feature type="compositionally biased region" description="Gly residues" evidence="14">
    <location>
        <begin position="73"/>
        <end position="91"/>
    </location>
</feature>
<evidence type="ECO:0000256" key="3">
    <source>
        <dbReference type="ARBA" id="ARBA00022645"/>
    </source>
</evidence>
<gene>
    <name evidence="18" type="primary">ponA_3</name>
    <name evidence="18" type="ORF">NCTC7807_03629</name>
</gene>
<feature type="domain" description="Glycosyl transferase family 51" evidence="17">
    <location>
        <begin position="179"/>
        <end position="355"/>
    </location>
</feature>
<evidence type="ECO:0000313" key="19">
    <source>
        <dbReference type="Proteomes" id="UP000254150"/>
    </source>
</evidence>
<dbReference type="GO" id="GO:0008955">
    <property type="term" value="F:peptidoglycan glycosyltransferase activity"/>
    <property type="evidence" value="ECO:0007669"/>
    <property type="project" value="UniProtKB-EC"/>
</dbReference>
<keyword evidence="15" id="KW-0812">Transmembrane</keyword>
<evidence type="ECO:0000256" key="5">
    <source>
        <dbReference type="ARBA" id="ARBA00022676"/>
    </source>
</evidence>
<dbReference type="AlphaFoldDB" id="A0A380P0A6"/>
<dbReference type="InterPro" id="IPR050396">
    <property type="entry name" value="Glycosyltr_51/Transpeptidase"/>
</dbReference>
<reference evidence="18 19" key="1">
    <citation type="submission" date="2018-06" db="EMBL/GenBank/DDBJ databases">
        <authorList>
            <consortium name="Pathogen Informatics"/>
            <person name="Doyle S."/>
        </authorList>
    </citation>
    <scope>NUCLEOTIDE SEQUENCE [LARGE SCALE GENOMIC DNA]</scope>
    <source>
        <strain evidence="18 19">NCTC7807</strain>
    </source>
</reference>
<dbReference type="InterPro" id="IPR001460">
    <property type="entry name" value="PCN-bd_Tpept"/>
</dbReference>
<evidence type="ECO:0000256" key="7">
    <source>
        <dbReference type="ARBA" id="ARBA00022801"/>
    </source>
</evidence>
<dbReference type="GO" id="GO:0030288">
    <property type="term" value="C:outer membrane-bounded periplasmic space"/>
    <property type="evidence" value="ECO:0007669"/>
    <property type="project" value="TreeGrafter"/>
</dbReference>
<accession>A0A380P0A6</accession>
<evidence type="ECO:0000256" key="10">
    <source>
        <dbReference type="ARBA" id="ARBA00023268"/>
    </source>
</evidence>
<dbReference type="PANTHER" id="PTHR32282">
    <property type="entry name" value="BINDING PROTEIN TRANSPEPTIDASE, PUTATIVE-RELATED"/>
    <property type="match status" value="1"/>
</dbReference>
<comment type="similarity">
    <text evidence="1">In the C-terminal section; belongs to the transpeptidase family.</text>
</comment>
<evidence type="ECO:0000256" key="2">
    <source>
        <dbReference type="ARBA" id="ARBA00007739"/>
    </source>
</evidence>
<dbReference type="Gene3D" id="1.10.3810.10">
    <property type="entry name" value="Biosynthetic peptidoglycan transglycosylase-like"/>
    <property type="match status" value="1"/>
</dbReference>
<dbReference type="FunFam" id="1.10.3810.10:FF:000001">
    <property type="entry name" value="Penicillin-binding protein 1A"/>
    <property type="match status" value="1"/>
</dbReference>
<dbReference type="InterPro" id="IPR023346">
    <property type="entry name" value="Lysozyme-like_dom_sf"/>
</dbReference>
<feature type="region of interest" description="Disordered" evidence="14">
    <location>
        <begin position="1"/>
        <end position="105"/>
    </location>
</feature>
<dbReference type="Pfam" id="PF00912">
    <property type="entry name" value="Transgly"/>
    <property type="match status" value="1"/>
</dbReference>
<dbReference type="RefSeq" id="WP_229830701.1">
    <property type="nucleotide sequence ID" value="NZ_UHID01000006.1"/>
</dbReference>
<keyword evidence="15" id="KW-1133">Transmembrane helix</keyword>
<comment type="catalytic activity">
    <reaction evidence="12">
        <text>Preferential cleavage: (Ac)2-L-Lys-D-Ala-|-D-Ala. Also transpeptidation of peptidyl-alanyl moieties that are N-acyl substituents of D-alanine.</text>
        <dbReference type="EC" id="3.4.16.4"/>
    </reaction>
</comment>
<evidence type="ECO:0000256" key="12">
    <source>
        <dbReference type="ARBA" id="ARBA00034000"/>
    </source>
</evidence>
<keyword evidence="3" id="KW-0121">Carboxypeptidase</keyword>
<evidence type="ECO:0000313" key="18">
    <source>
        <dbReference type="EMBL" id="SUP58283.1"/>
    </source>
</evidence>
<dbReference type="GO" id="GO:0006508">
    <property type="term" value="P:proteolysis"/>
    <property type="evidence" value="ECO:0007669"/>
    <property type="project" value="UniProtKB-KW"/>
</dbReference>
<evidence type="ECO:0000256" key="11">
    <source>
        <dbReference type="ARBA" id="ARBA00023316"/>
    </source>
</evidence>
<keyword evidence="7" id="KW-0378">Hydrolase</keyword>
<organism evidence="18 19">
    <name type="scientific">Streptomyces griseus</name>
    <dbReference type="NCBI Taxonomy" id="1911"/>
    <lineage>
        <taxon>Bacteria</taxon>
        <taxon>Bacillati</taxon>
        <taxon>Actinomycetota</taxon>
        <taxon>Actinomycetes</taxon>
        <taxon>Kitasatosporales</taxon>
        <taxon>Streptomycetaceae</taxon>
        <taxon>Streptomyces</taxon>
    </lineage>
</organism>
<dbReference type="InterPro" id="IPR001264">
    <property type="entry name" value="Glyco_trans_51"/>
</dbReference>
<evidence type="ECO:0000256" key="6">
    <source>
        <dbReference type="ARBA" id="ARBA00022679"/>
    </source>
</evidence>
<keyword evidence="6" id="KW-0808">Transferase</keyword>
<name>A0A380P0A6_STRGR</name>
<feature type="compositionally biased region" description="Gly residues" evidence="14">
    <location>
        <begin position="849"/>
        <end position="866"/>
    </location>
</feature>
<dbReference type="GO" id="GO:0008360">
    <property type="term" value="P:regulation of cell shape"/>
    <property type="evidence" value="ECO:0007669"/>
    <property type="project" value="UniProtKB-KW"/>
</dbReference>
<evidence type="ECO:0000259" key="16">
    <source>
        <dbReference type="Pfam" id="PF00905"/>
    </source>
</evidence>
<dbReference type="GO" id="GO:0009252">
    <property type="term" value="P:peptidoglycan biosynthetic process"/>
    <property type="evidence" value="ECO:0007669"/>
    <property type="project" value="UniProtKB-KW"/>
</dbReference>